<dbReference type="InterPro" id="IPR001296">
    <property type="entry name" value="Glyco_trans_1"/>
</dbReference>
<accession>A0AAP2CIZ1</accession>
<evidence type="ECO:0000313" key="4">
    <source>
        <dbReference type="Proteomes" id="UP001319104"/>
    </source>
</evidence>
<sequence length="391" mass="43555">MKVVRIVPELDFGGVEQVLANSIPGLSMLPNIEVCLIVLGKGGRVEQQLVEQGIQVKVLNQYPKIPNFKLLNILRNLISKIKPDAVHCQGAEANFHGLLAARIAGVPLRIGEEIGFPNHHSYWKYIFKTVYKNATKVIAISQAVKERIVELGEVESEKMVVVYNPVDLSNSEKIKNPSQKISVGDKDLIGLSHEEETLRFPQSDIFKNVKEGDKPFVFVTTCRLVPVKNLERLINAFAKLSQESFGKSMKLWIVGDGPLKESLEHQTQDLGISEKVKFWGFQENVFQFLKSADVFVLPSLSEGSSVSLVEAMSIGLPSIVTKIGGTTEILGESYSGILIDPVDEDSIFRALFISVSFSDEKRINLGEKAQEESKRFSVENYLEKLLSVYSF</sequence>
<reference evidence="3 4" key="1">
    <citation type="submission" date="2021-05" db="EMBL/GenBank/DDBJ databases">
        <authorList>
            <person name="Zhang Z.D."/>
            <person name="Osman G."/>
        </authorList>
    </citation>
    <scope>NUCLEOTIDE SEQUENCE [LARGE SCALE GENOMIC DNA]</scope>
    <source>
        <strain evidence="3 4">KCTC 32217</strain>
    </source>
</reference>
<evidence type="ECO:0000259" key="2">
    <source>
        <dbReference type="Pfam" id="PF13439"/>
    </source>
</evidence>
<dbReference type="SUPFAM" id="SSF53756">
    <property type="entry name" value="UDP-Glycosyltransferase/glycogen phosphorylase"/>
    <property type="match status" value="1"/>
</dbReference>
<proteinExistence type="predicted"/>
<dbReference type="Pfam" id="PF13439">
    <property type="entry name" value="Glyco_transf_4"/>
    <property type="match status" value="1"/>
</dbReference>
<name>A0AAP2CIZ1_9BACT</name>
<gene>
    <name evidence="3" type="ORF">KI659_16405</name>
</gene>
<dbReference type="PANTHER" id="PTHR12526:SF630">
    <property type="entry name" value="GLYCOSYLTRANSFERASE"/>
    <property type="match status" value="1"/>
</dbReference>
<dbReference type="CDD" id="cd03811">
    <property type="entry name" value="GT4_GT28_WabH-like"/>
    <property type="match status" value="1"/>
</dbReference>
<protein>
    <submittedName>
        <fullName evidence="3">Glycosyltransferase</fullName>
    </submittedName>
</protein>
<dbReference type="PANTHER" id="PTHR12526">
    <property type="entry name" value="GLYCOSYLTRANSFERASE"/>
    <property type="match status" value="1"/>
</dbReference>
<feature type="domain" description="Glycosyltransferase subfamily 4-like N-terminal" evidence="2">
    <location>
        <begin position="12"/>
        <end position="169"/>
    </location>
</feature>
<keyword evidence="4" id="KW-1185">Reference proteome</keyword>
<dbReference type="EMBL" id="JAHCMY010000015">
    <property type="protein sequence ID" value="MBS9525601.1"/>
    <property type="molecule type" value="Genomic_DNA"/>
</dbReference>
<dbReference type="GO" id="GO:0016757">
    <property type="term" value="F:glycosyltransferase activity"/>
    <property type="evidence" value="ECO:0007669"/>
    <property type="project" value="InterPro"/>
</dbReference>
<evidence type="ECO:0000259" key="1">
    <source>
        <dbReference type="Pfam" id="PF00534"/>
    </source>
</evidence>
<dbReference type="Gene3D" id="3.40.50.2000">
    <property type="entry name" value="Glycogen Phosphorylase B"/>
    <property type="match status" value="2"/>
</dbReference>
<feature type="domain" description="Glycosyl transferase family 1" evidence="1">
    <location>
        <begin position="204"/>
        <end position="371"/>
    </location>
</feature>
<dbReference type="AlphaFoldDB" id="A0AAP2CIZ1"/>
<comment type="caution">
    <text evidence="3">The sequence shown here is derived from an EMBL/GenBank/DDBJ whole genome shotgun (WGS) entry which is preliminary data.</text>
</comment>
<dbReference type="Pfam" id="PF00534">
    <property type="entry name" value="Glycos_transf_1"/>
    <property type="match status" value="1"/>
</dbReference>
<evidence type="ECO:0000313" key="3">
    <source>
        <dbReference type="EMBL" id="MBS9525601.1"/>
    </source>
</evidence>
<dbReference type="Proteomes" id="UP001319104">
    <property type="component" value="Unassembled WGS sequence"/>
</dbReference>
<organism evidence="3 4">
    <name type="scientific">Litoribacter ruber</name>
    <dbReference type="NCBI Taxonomy" id="702568"/>
    <lineage>
        <taxon>Bacteria</taxon>
        <taxon>Pseudomonadati</taxon>
        <taxon>Bacteroidota</taxon>
        <taxon>Cytophagia</taxon>
        <taxon>Cytophagales</taxon>
        <taxon>Cyclobacteriaceae</taxon>
        <taxon>Litoribacter</taxon>
    </lineage>
</organism>
<dbReference type="InterPro" id="IPR028098">
    <property type="entry name" value="Glyco_trans_4-like_N"/>
</dbReference>